<accession>A0A0M5IRP4</accession>
<proteinExistence type="predicted"/>
<evidence type="ECO:0000313" key="2">
    <source>
        <dbReference type="Proteomes" id="UP000068067"/>
    </source>
</evidence>
<sequence length="125" mass="13356">MLGDRQGVRACAGSRIEDVDILCTQTALAAEAAAQDVVEEADLEAYDLHGGVVDAGVLAHFRVIRGKEVFVEVEPGIGFFGQFVGVDRADGGFEKSYCSFHCLSVGGLGHELEHRADQFVSVSQQ</sequence>
<dbReference type="EMBL" id="CP009221">
    <property type="protein sequence ID" value="ALC07161.1"/>
    <property type="molecule type" value="Genomic_DNA"/>
</dbReference>
<dbReference type="KEGG" id="cdx:CDES_14205"/>
<geneLocation type="plasmid" evidence="1 2">
    <name>pCdes1</name>
</geneLocation>
<keyword evidence="2" id="KW-1185">Reference proteome</keyword>
<evidence type="ECO:0000313" key="1">
    <source>
        <dbReference type="EMBL" id="ALC07161.1"/>
    </source>
</evidence>
<name>A0A0M5IRP4_9CORY</name>
<protein>
    <submittedName>
        <fullName evidence="1">Uncharacterized protein</fullName>
    </submittedName>
</protein>
<dbReference type="AlphaFoldDB" id="A0A0M5IRP4"/>
<organism evidence="1 2">
    <name type="scientific">Corynebacterium deserti GIMN1.010</name>
    <dbReference type="NCBI Taxonomy" id="931089"/>
    <lineage>
        <taxon>Bacteria</taxon>
        <taxon>Bacillati</taxon>
        <taxon>Actinomycetota</taxon>
        <taxon>Actinomycetes</taxon>
        <taxon>Mycobacteriales</taxon>
        <taxon>Corynebacteriaceae</taxon>
        <taxon>Corynebacterium</taxon>
    </lineage>
</organism>
<gene>
    <name evidence="1" type="ORF">CDES_14205</name>
</gene>
<dbReference type="Proteomes" id="UP000068067">
    <property type="component" value="Plasmid pCdes1"/>
</dbReference>
<reference evidence="1 2" key="1">
    <citation type="submission" date="2014-08" db="EMBL/GenBank/DDBJ databases">
        <title>Complete genome sequence of Corynebacterium deserti GIMN1.010 (=DSM 45689), isolated from desert sand in western China.</title>
        <authorList>
            <person name="Ruckert C."/>
            <person name="Albersmeier A."/>
            <person name="Kalinowski J."/>
        </authorList>
    </citation>
    <scope>NUCLEOTIDE SEQUENCE [LARGE SCALE GENOMIC DNA]</scope>
    <source>
        <strain evidence="1 2">GIMN1.010</strain>
        <plasmid evidence="1 2">pCdes1</plasmid>
    </source>
</reference>
<keyword evidence="1" id="KW-0614">Plasmid</keyword>